<name>A0A9X0MJR7_BACCE</name>
<gene>
    <name evidence="1" type="ORF">AT268_30950</name>
</gene>
<organism evidence="1 2">
    <name type="scientific">Bacillus cereus</name>
    <dbReference type="NCBI Taxonomy" id="1396"/>
    <lineage>
        <taxon>Bacteria</taxon>
        <taxon>Bacillati</taxon>
        <taxon>Bacillota</taxon>
        <taxon>Bacilli</taxon>
        <taxon>Bacillales</taxon>
        <taxon>Bacillaceae</taxon>
        <taxon>Bacillus</taxon>
        <taxon>Bacillus cereus group</taxon>
    </lineage>
</organism>
<protein>
    <submittedName>
        <fullName evidence="1">Uncharacterized protein</fullName>
    </submittedName>
</protein>
<dbReference type="EMBL" id="LOMO01000001">
    <property type="protein sequence ID" value="KXY50965.1"/>
    <property type="molecule type" value="Genomic_DNA"/>
</dbReference>
<reference evidence="1 2" key="1">
    <citation type="submission" date="2015-12" db="EMBL/GenBank/DDBJ databases">
        <title>Bacillus cereus Group isolate.</title>
        <authorList>
            <person name="Kovac J."/>
        </authorList>
    </citation>
    <scope>NUCLEOTIDE SEQUENCE [LARGE SCALE GENOMIC DNA]</scope>
    <source>
        <strain evidence="1 2">FSL K6-0073</strain>
    </source>
</reference>
<sequence length="133" mass="16035">MQTKIRFFDGCGNFHDEKITSKNMYELETSIISIQQELSVKWTYPDNQKAVVRWRKVNDPSQSEISLKVEIDLQQENQFIEFLNKQGWFFNKIQYTKSLYLWRVDIDNQKDKEMIQFLPYVIRISDMAKIILD</sequence>
<comment type="caution">
    <text evidence="1">The sequence shown here is derived from an EMBL/GenBank/DDBJ whole genome shotgun (WGS) entry which is preliminary data.</text>
</comment>
<dbReference type="Proteomes" id="UP000075476">
    <property type="component" value="Unassembled WGS sequence"/>
</dbReference>
<evidence type="ECO:0000313" key="1">
    <source>
        <dbReference type="EMBL" id="KXY50965.1"/>
    </source>
</evidence>
<dbReference type="RefSeq" id="WP_061662290.1">
    <property type="nucleotide sequence ID" value="NZ_LOMO01000001.1"/>
</dbReference>
<proteinExistence type="predicted"/>
<dbReference type="AlphaFoldDB" id="A0A9X0MJR7"/>
<evidence type="ECO:0000313" key="2">
    <source>
        <dbReference type="Proteomes" id="UP000075476"/>
    </source>
</evidence>
<accession>A0A9X0MJR7</accession>